<dbReference type="EMBL" id="JAACXV010021257">
    <property type="protein sequence ID" value="KAF7263482.1"/>
    <property type="molecule type" value="Genomic_DNA"/>
</dbReference>
<evidence type="ECO:0000313" key="2">
    <source>
        <dbReference type="Proteomes" id="UP000625711"/>
    </source>
</evidence>
<protein>
    <submittedName>
        <fullName evidence="1">Uncharacterized protein</fullName>
    </submittedName>
</protein>
<sequence length="38" mass="4450">MWVSCESSYYNQSMDNMDAGYPMEQDYYAPQSQSASRK</sequence>
<dbReference type="Proteomes" id="UP000625711">
    <property type="component" value="Unassembled WGS sequence"/>
</dbReference>
<evidence type="ECO:0000313" key="1">
    <source>
        <dbReference type="EMBL" id="KAF7263482.1"/>
    </source>
</evidence>
<proteinExistence type="predicted"/>
<dbReference type="OrthoDB" id="6777079at2759"/>
<dbReference type="AlphaFoldDB" id="A0A834HMU3"/>
<comment type="caution">
    <text evidence="1">The sequence shown here is derived from an EMBL/GenBank/DDBJ whole genome shotgun (WGS) entry which is preliminary data.</text>
</comment>
<gene>
    <name evidence="1" type="ORF">GWI33_002225</name>
</gene>
<reference evidence="1" key="1">
    <citation type="submission" date="2020-08" db="EMBL/GenBank/DDBJ databases">
        <title>Genome sequencing and assembly of the red palm weevil Rhynchophorus ferrugineus.</title>
        <authorList>
            <person name="Dias G.B."/>
            <person name="Bergman C.M."/>
            <person name="Manee M."/>
        </authorList>
    </citation>
    <scope>NUCLEOTIDE SEQUENCE</scope>
    <source>
        <strain evidence="1">AA-2017</strain>
        <tissue evidence="1">Whole larva</tissue>
    </source>
</reference>
<feature type="non-terminal residue" evidence="1">
    <location>
        <position position="38"/>
    </location>
</feature>
<name>A0A834HMU3_RHYFE</name>
<accession>A0A834HMU3</accession>
<keyword evidence="2" id="KW-1185">Reference proteome</keyword>
<organism evidence="1 2">
    <name type="scientific">Rhynchophorus ferrugineus</name>
    <name type="common">Red palm weevil</name>
    <name type="synonym">Curculio ferrugineus</name>
    <dbReference type="NCBI Taxonomy" id="354439"/>
    <lineage>
        <taxon>Eukaryota</taxon>
        <taxon>Metazoa</taxon>
        <taxon>Ecdysozoa</taxon>
        <taxon>Arthropoda</taxon>
        <taxon>Hexapoda</taxon>
        <taxon>Insecta</taxon>
        <taxon>Pterygota</taxon>
        <taxon>Neoptera</taxon>
        <taxon>Endopterygota</taxon>
        <taxon>Coleoptera</taxon>
        <taxon>Polyphaga</taxon>
        <taxon>Cucujiformia</taxon>
        <taxon>Curculionidae</taxon>
        <taxon>Dryophthorinae</taxon>
        <taxon>Rhynchophorus</taxon>
    </lineage>
</organism>